<evidence type="ECO:0000256" key="1">
    <source>
        <dbReference type="SAM" id="MobiDB-lite"/>
    </source>
</evidence>
<feature type="region of interest" description="Disordered" evidence="1">
    <location>
        <begin position="64"/>
        <end position="86"/>
    </location>
</feature>
<dbReference type="AlphaFoldDB" id="A0A5C3PMU9"/>
<sequence length="199" mass="22989">MRHLLFMRCPFTHVFAHLYGRIPVVLRFSPFPPFTSRPCSHPPVPQVYSLPSRLRAGHLVRLSTSNSQRMSRKPDPPFPSFTTMSREMQSDTLKLPAYRESYLLRFHPYPQTRRHDKGSSLMRTVDYRHAEPPVTQEAPEASNSLRDEVADFEHVVSEAEANAGRQHIKRKRSLTSLIIDFAFLLRYKWRSSTQASPGA</sequence>
<proteinExistence type="predicted"/>
<protein>
    <submittedName>
        <fullName evidence="2">Uncharacterized protein</fullName>
    </submittedName>
</protein>
<keyword evidence="3" id="KW-1185">Reference proteome</keyword>
<reference evidence="2 3" key="1">
    <citation type="journal article" date="2019" name="Nat. Ecol. Evol.">
        <title>Megaphylogeny resolves global patterns of mushroom evolution.</title>
        <authorList>
            <person name="Varga T."/>
            <person name="Krizsan K."/>
            <person name="Foldi C."/>
            <person name="Dima B."/>
            <person name="Sanchez-Garcia M."/>
            <person name="Sanchez-Ramirez S."/>
            <person name="Szollosi G.J."/>
            <person name="Szarkandi J.G."/>
            <person name="Papp V."/>
            <person name="Albert L."/>
            <person name="Andreopoulos W."/>
            <person name="Angelini C."/>
            <person name="Antonin V."/>
            <person name="Barry K.W."/>
            <person name="Bougher N.L."/>
            <person name="Buchanan P."/>
            <person name="Buyck B."/>
            <person name="Bense V."/>
            <person name="Catcheside P."/>
            <person name="Chovatia M."/>
            <person name="Cooper J."/>
            <person name="Damon W."/>
            <person name="Desjardin D."/>
            <person name="Finy P."/>
            <person name="Geml J."/>
            <person name="Haridas S."/>
            <person name="Hughes K."/>
            <person name="Justo A."/>
            <person name="Karasinski D."/>
            <person name="Kautmanova I."/>
            <person name="Kiss B."/>
            <person name="Kocsube S."/>
            <person name="Kotiranta H."/>
            <person name="LaButti K.M."/>
            <person name="Lechner B.E."/>
            <person name="Liimatainen K."/>
            <person name="Lipzen A."/>
            <person name="Lukacs Z."/>
            <person name="Mihaltcheva S."/>
            <person name="Morgado L.N."/>
            <person name="Niskanen T."/>
            <person name="Noordeloos M.E."/>
            <person name="Ohm R.A."/>
            <person name="Ortiz-Santana B."/>
            <person name="Ovrebo C."/>
            <person name="Racz N."/>
            <person name="Riley R."/>
            <person name="Savchenko A."/>
            <person name="Shiryaev A."/>
            <person name="Soop K."/>
            <person name="Spirin V."/>
            <person name="Szebenyi C."/>
            <person name="Tomsovsky M."/>
            <person name="Tulloss R.E."/>
            <person name="Uehling J."/>
            <person name="Grigoriev I.V."/>
            <person name="Vagvolgyi C."/>
            <person name="Papp T."/>
            <person name="Martin F.M."/>
            <person name="Miettinen O."/>
            <person name="Hibbett D.S."/>
            <person name="Nagy L.G."/>
        </authorList>
    </citation>
    <scope>NUCLEOTIDE SEQUENCE [LARGE SCALE GENOMIC DNA]</scope>
    <source>
        <strain evidence="2 3">HHB13444</strain>
    </source>
</reference>
<accession>A0A5C3PMU9</accession>
<name>A0A5C3PMU9_9APHY</name>
<evidence type="ECO:0000313" key="2">
    <source>
        <dbReference type="EMBL" id="TFK91045.1"/>
    </source>
</evidence>
<organism evidence="2 3">
    <name type="scientific">Polyporus arcularius HHB13444</name>
    <dbReference type="NCBI Taxonomy" id="1314778"/>
    <lineage>
        <taxon>Eukaryota</taxon>
        <taxon>Fungi</taxon>
        <taxon>Dikarya</taxon>
        <taxon>Basidiomycota</taxon>
        <taxon>Agaricomycotina</taxon>
        <taxon>Agaricomycetes</taxon>
        <taxon>Polyporales</taxon>
        <taxon>Polyporaceae</taxon>
        <taxon>Polyporus</taxon>
    </lineage>
</organism>
<dbReference type="Proteomes" id="UP000308197">
    <property type="component" value="Unassembled WGS sequence"/>
</dbReference>
<dbReference type="InParanoid" id="A0A5C3PMU9"/>
<dbReference type="EMBL" id="ML211030">
    <property type="protein sequence ID" value="TFK91045.1"/>
    <property type="molecule type" value="Genomic_DNA"/>
</dbReference>
<evidence type="ECO:0000313" key="3">
    <source>
        <dbReference type="Proteomes" id="UP000308197"/>
    </source>
</evidence>
<gene>
    <name evidence="2" type="ORF">K466DRAFT_348421</name>
</gene>